<sequence length="289" mass="31771">MASPASSHTKTTPEISQPDSSLQPTQEETLSQSAVPSASENAMPPSTMATNLSPPTSSKEKGKKKKKKEKPSGKETASIPPELLVVESTVPLTKDGFLKAPEPSIPLVLVAYYQYLSFSVWDDDAGGLPSNGDAISWNNEFNIGDSIALTLVVVTIRVGDNSLNLFRPLWVVDLWLKAIFCPRIPLVVDALPKKAVNRIQLTCLQKPSSRYSLESFCLYLSWFFDLKNDVDDETFDLFPFISLPLPSAPCFDTLDYPLDQQAGDEMWAYSLVPQKLRVGAPGDGTLEMR</sequence>
<evidence type="ECO:0000256" key="1">
    <source>
        <dbReference type="SAM" id="MobiDB-lite"/>
    </source>
</evidence>
<comment type="caution">
    <text evidence="2">The sequence shown here is derived from an EMBL/GenBank/DDBJ whole genome shotgun (WGS) entry which is preliminary data.</text>
</comment>
<evidence type="ECO:0000313" key="2">
    <source>
        <dbReference type="EMBL" id="MED6136264.1"/>
    </source>
</evidence>
<gene>
    <name evidence="2" type="ORF">PIB30_054449</name>
</gene>
<dbReference type="EMBL" id="JASCZI010060830">
    <property type="protein sequence ID" value="MED6136264.1"/>
    <property type="molecule type" value="Genomic_DNA"/>
</dbReference>
<keyword evidence="3" id="KW-1185">Reference proteome</keyword>
<name>A0ABU6SJP3_9FABA</name>
<protein>
    <submittedName>
        <fullName evidence="2">Uncharacterized protein</fullName>
    </submittedName>
</protein>
<organism evidence="2 3">
    <name type="scientific">Stylosanthes scabra</name>
    <dbReference type="NCBI Taxonomy" id="79078"/>
    <lineage>
        <taxon>Eukaryota</taxon>
        <taxon>Viridiplantae</taxon>
        <taxon>Streptophyta</taxon>
        <taxon>Embryophyta</taxon>
        <taxon>Tracheophyta</taxon>
        <taxon>Spermatophyta</taxon>
        <taxon>Magnoliopsida</taxon>
        <taxon>eudicotyledons</taxon>
        <taxon>Gunneridae</taxon>
        <taxon>Pentapetalae</taxon>
        <taxon>rosids</taxon>
        <taxon>fabids</taxon>
        <taxon>Fabales</taxon>
        <taxon>Fabaceae</taxon>
        <taxon>Papilionoideae</taxon>
        <taxon>50 kb inversion clade</taxon>
        <taxon>dalbergioids sensu lato</taxon>
        <taxon>Dalbergieae</taxon>
        <taxon>Pterocarpus clade</taxon>
        <taxon>Stylosanthes</taxon>
    </lineage>
</organism>
<proteinExistence type="predicted"/>
<evidence type="ECO:0000313" key="3">
    <source>
        <dbReference type="Proteomes" id="UP001341840"/>
    </source>
</evidence>
<feature type="region of interest" description="Disordered" evidence="1">
    <location>
        <begin position="1"/>
        <end position="80"/>
    </location>
</feature>
<dbReference type="Proteomes" id="UP001341840">
    <property type="component" value="Unassembled WGS sequence"/>
</dbReference>
<feature type="compositionally biased region" description="Polar residues" evidence="1">
    <location>
        <begin position="1"/>
        <end position="40"/>
    </location>
</feature>
<reference evidence="2 3" key="1">
    <citation type="journal article" date="2023" name="Plants (Basel)">
        <title>Bridging the Gap: Combining Genomics and Transcriptomics Approaches to Understand Stylosanthes scabra, an Orphan Legume from the Brazilian Caatinga.</title>
        <authorList>
            <person name="Ferreira-Neto J.R.C."/>
            <person name="da Silva M.D."/>
            <person name="Binneck E."/>
            <person name="de Melo N.F."/>
            <person name="da Silva R.H."/>
            <person name="de Melo A.L.T.M."/>
            <person name="Pandolfi V."/>
            <person name="Bustamante F.O."/>
            <person name="Brasileiro-Vidal A.C."/>
            <person name="Benko-Iseppon A.M."/>
        </authorList>
    </citation>
    <scope>NUCLEOTIDE SEQUENCE [LARGE SCALE GENOMIC DNA]</scope>
    <source>
        <tissue evidence="2">Leaves</tissue>
    </source>
</reference>
<accession>A0ABU6SJP3</accession>